<evidence type="ECO:0000256" key="3">
    <source>
        <dbReference type="ARBA" id="ARBA00023274"/>
    </source>
</evidence>
<protein>
    <recommendedName>
        <fullName evidence="4 5">Large ribosomal subunit protein uL4</fullName>
    </recommendedName>
</protein>
<feature type="region of interest" description="Disordered" evidence="6">
    <location>
        <begin position="65"/>
        <end position="95"/>
    </location>
</feature>
<keyword evidence="8" id="KW-1185">Reference proteome</keyword>
<gene>
    <name evidence="5" type="primary">rplD</name>
    <name evidence="7" type="ORF">DX908_03400</name>
</gene>
<evidence type="ECO:0000256" key="2">
    <source>
        <dbReference type="ARBA" id="ARBA00022980"/>
    </source>
</evidence>
<accession>A0A371RG20</accession>
<evidence type="ECO:0000256" key="4">
    <source>
        <dbReference type="ARBA" id="ARBA00035244"/>
    </source>
</evidence>
<dbReference type="InterPro" id="IPR013005">
    <property type="entry name" value="Ribosomal_uL4-like"/>
</dbReference>
<dbReference type="GO" id="GO:0005840">
    <property type="term" value="C:ribosome"/>
    <property type="evidence" value="ECO:0007669"/>
    <property type="project" value="UniProtKB-KW"/>
</dbReference>
<dbReference type="InParanoid" id="A0A371RG20"/>
<evidence type="ECO:0000313" key="7">
    <source>
        <dbReference type="EMBL" id="RFB04414.1"/>
    </source>
</evidence>
<dbReference type="SUPFAM" id="SSF52166">
    <property type="entry name" value="Ribosomal protein L4"/>
    <property type="match status" value="1"/>
</dbReference>
<dbReference type="RefSeq" id="WP_116391047.1">
    <property type="nucleotide sequence ID" value="NZ_QUQO01000001.1"/>
</dbReference>
<organism evidence="7 8">
    <name type="scientific">Parvularcula marina</name>
    <dbReference type="NCBI Taxonomy" id="2292771"/>
    <lineage>
        <taxon>Bacteria</taxon>
        <taxon>Pseudomonadati</taxon>
        <taxon>Pseudomonadota</taxon>
        <taxon>Alphaproteobacteria</taxon>
        <taxon>Parvularculales</taxon>
        <taxon>Parvularculaceae</taxon>
        <taxon>Parvularcula</taxon>
    </lineage>
</organism>
<dbReference type="InterPro" id="IPR002136">
    <property type="entry name" value="Ribosomal_uL4"/>
</dbReference>
<evidence type="ECO:0000256" key="1">
    <source>
        <dbReference type="ARBA" id="ARBA00010528"/>
    </source>
</evidence>
<dbReference type="PANTHER" id="PTHR10746:SF6">
    <property type="entry name" value="LARGE RIBOSOMAL SUBUNIT PROTEIN UL4M"/>
    <property type="match status" value="1"/>
</dbReference>
<dbReference type="NCBIfam" id="TIGR03953">
    <property type="entry name" value="rplD_bact"/>
    <property type="match status" value="1"/>
</dbReference>
<dbReference type="AlphaFoldDB" id="A0A371RG20"/>
<dbReference type="FunCoup" id="A0A371RG20">
    <property type="interactions" value="673"/>
</dbReference>
<comment type="caution">
    <text evidence="7">The sequence shown here is derived from an EMBL/GenBank/DDBJ whole genome shotgun (WGS) entry which is preliminary data.</text>
</comment>
<comment type="function">
    <text evidence="5">Forms part of the polypeptide exit tunnel.</text>
</comment>
<evidence type="ECO:0000313" key="8">
    <source>
        <dbReference type="Proteomes" id="UP000264589"/>
    </source>
</evidence>
<dbReference type="InterPro" id="IPR023574">
    <property type="entry name" value="Ribosomal_uL4_dom_sf"/>
</dbReference>
<keyword evidence="5" id="KW-0694">RNA-binding</keyword>
<dbReference type="GO" id="GO:1990904">
    <property type="term" value="C:ribonucleoprotein complex"/>
    <property type="evidence" value="ECO:0007669"/>
    <property type="project" value="UniProtKB-KW"/>
</dbReference>
<reference evidence="7 8" key="1">
    <citation type="submission" date="2018-08" db="EMBL/GenBank/DDBJ databases">
        <title>Parvularcula sp. SM1705, isolated from surface water of the South Sea China.</title>
        <authorList>
            <person name="Sun L."/>
        </authorList>
    </citation>
    <scope>NUCLEOTIDE SEQUENCE [LARGE SCALE GENOMIC DNA]</scope>
    <source>
        <strain evidence="7 8">SM1705</strain>
    </source>
</reference>
<evidence type="ECO:0000256" key="5">
    <source>
        <dbReference type="HAMAP-Rule" id="MF_01328"/>
    </source>
</evidence>
<dbReference type="Pfam" id="PF00573">
    <property type="entry name" value="Ribosomal_L4"/>
    <property type="match status" value="1"/>
</dbReference>
<sequence>MQVDVMTLDAAKSGDVDLRDDIFGLEPRRDILHRYVVWQMNNRQAGTHKAKERGEVSGTTKKFVRQKGSGGARHGNRKAPQFVGGGKAHGPRVRSHATNLPKKVRRLALKHALSAKLSASELIVIDEASVSEAKTKVLAEKFGKLGAKSALIIDAKVDEGFAKAARNLGGIDVLPVIGANVYDILNHDKLILTRAAVDGLYARLDGTHTNEEVAS</sequence>
<dbReference type="Proteomes" id="UP000264589">
    <property type="component" value="Unassembled WGS sequence"/>
</dbReference>
<keyword evidence="3 5" id="KW-0687">Ribonucleoprotein</keyword>
<comment type="similarity">
    <text evidence="1 5">Belongs to the universal ribosomal protein uL4 family.</text>
</comment>
<proteinExistence type="inferred from homology"/>
<dbReference type="EMBL" id="QUQO01000001">
    <property type="protein sequence ID" value="RFB04414.1"/>
    <property type="molecule type" value="Genomic_DNA"/>
</dbReference>
<dbReference type="Gene3D" id="3.40.1370.10">
    <property type="match status" value="1"/>
</dbReference>
<keyword evidence="5" id="KW-0699">rRNA-binding</keyword>
<dbReference type="GO" id="GO:0019843">
    <property type="term" value="F:rRNA binding"/>
    <property type="evidence" value="ECO:0007669"/>
    <property type="project" value="UniProtKB-UniRule"/>
</dbReference>
<dbReference type="OrthoDB" id="9803201at2"/>
<dbReference type="GO" id="GO:0006412">
    <property type="term" value="P:translation"/>
    <property type="evidence" value="ECO:0007669"/>
    <property type="project" value="UniProtKB-UniRule"/>
</dbReference>
<comment type="subunit">
    <text evidence="5">Part of the 50S ribosomal subunit.</text>
</comment>
<evidence type="ECO:0000256" key="6">
    <source>
        <dbReference type="SAM" id="MobiDB-lite"/>
    </source>
</evidence>
<keyword evidence="2 5" id="KW-0689">Ribosomal protein</keyword>
<dbReference type="PANTHER" id="PTHR10746">
    <property type="entry name" value="50S RIBOSOMAL PROTEIN L4"/>
    <property type="match status" value="1"/>
</dbReference>
<name>A0A371RG20_9PROT</name>
<dbReference type="GO" id="GO:0003735">
    <property type="term" value="F:structural constituent of ribosome"/>
    <property type="evidence" value="ECO:0007669"/>
    <property type="project" value="InterPro"/>
</dbReference>
<comment type="function">
    <text evidence="5">One of the primary rRNA binding proteins, this protein initially binds near the 5'-end of the 23S rRNA. It is important during the early stages of 50S assembly. It makes multiple contacts with different domains of the 23S rRNA in the assembled 50S subunit and ribosome.</text>
</comment>
<dbReference type="HAMAP" id="MF_01328_B">
    <property type="entry name" value="Ribosomal_uL4_B"/>
    <property type="match status" value="1"/>
</dbReference>